<organism evidence="1 2">
    <name type="scientific">Colletotrichum plurivorum</name>
    <dbReference type="NCBI Taxonomy" id="2175906"/>
    <lineage>
        <taxon>Eukaryota</taxon>
        <taxon>Fungi</taxon>
        <taxon>Dikarya</taxon>
        <taxon>Ascomycota</taxon>
        <taxon>Pezizomycotina</taxon>
        <taxon>Sordariomycetes</taxon>
        <taxon>Hypocreomycetidae</taxon>
        <taxon>Glomerellales</taxon>
        <taxon>Glomerellaceae</taxon>
        <taxon>Colletotrichum</taxon>
        <taxon>Colletotrichum orchidearum species complex</taxon>
    </lineage>
</organism>
<name>A0A8H6JRV7_9PEZI</name>
<protein>
    <submittedName>
        <fullName evidence="1">Uncharacterized protein</fullName>
    </submittedName>
</protein>
<dbReference type="Proteomes" id="UP000654918">
    <property type="component" value="Unassembled WGS sequence"/>
</dbReference>
<proteinExistence type="predicted"/>
<sequence length="77" mass="8553">MCRIIPQVVAGSRLWNLKSHRTVEDGSFQSSAGTTTVATGTIFHKFEVGLRPIVTSRPDLLQQGQGFLRRTKCLVRP</sequence>
<dbReference type="AlphaFoldDB" id="A0A8H6JRV7"/>
<evidence type="ECO:0000313" key="2">
    <source>
        <dbReference type="Proteomes" id="UP000654918"/>
    </source>
</evidence>
<gene>
    <name evidence="1" type="ORF">CPLU01_13506</name>
</gene>
<dbReference type="EMBL" id="WIGO01000312">
    <property type="protein sequence ID" value="KAF6817731.1"/>
    <property type="molecule type" value="Genomic_DNA"/>
</dbReference>
<evidence type="ECO:0000313" key="1">
    <source>
        <dbReference type="EMBL" id="KAF6817731.1"/>
    </source>
</evidence>
<reference evidence="1" key="1">
    <citation type="journal article" date="2020" name="Phytopathology">
        <title>Genome Sequence Resources of Colletotrichum truncatum, C. plurivorum, C. musicola, and C. sojae: Four Species Pathogenic to Soybean (Glycine max).</title>
        <authorList>
            <person name="Rogerio F."/>
            <person name="Boufleur T.R."/>
            <person name="Ciampi-Guillardi M."/>
            <person name="Sukno S.A."/>
            <person name="Thon M.R."/>
            <person name="Massola Junior N.S."/>
            <person name="Baroncelli R."/>
        </authorList>
    </citation>
    <scope>NUCLEOTIDE SEQUENCE</scope>
    <source>
        <strain evidence="1">LFN00145</strain>
    </source>
</reference>
<comment type="caution">
    <text evidence="1">The sequence shown here is derived from an EMBL/GenBank/DDBJ whole genome shotgun (WGS) entry which is preliminary data.</text>
</comment>
<keyword evidence="2" id="KW-1185">Reference proteome</keyword>
<accession>A0A8H6JRV7</accession>